<reference evidence="1 2" key="1">
    <citation type="journal article" date="2021" name="Cell Host Microbe">
        <title>in vivo commensal control of Clostridioides difficile virulence.</title>
        <authorList>
            <person name="Girinathan B.P."/>
            <person name="Dibenedetto N."/>
            <person name="Worley J.N."/>
            <person name="Peltier J."/>
            <person name="Arrieta-Ortiz M.L."/>
            <person name="Rupa Christinal Immanuel S."/>
            <person name="Lavin R."/>
            <person name="Delaney M.L."/>
            <person name="Cummins C."/>
            <person name="Hoffmann M."/>
            <person name="Luo Y."/>
            <person name="Gonzalez-Escalona N."/>
            <person name="Allard M."/>
            <person name="Onderdonk A.B."/>
            <person name="Gerber G.K."/>
            <person name="Sonenshein A.L."/>
            <person name="Baliga N."/>
            <person name="Dupuy B."/>
            <person name="Bry L."/>
        </authorList>
    </citation>
    <scope>NUCLEOTIDE SEQUENCE [LARGE SCALE GENOMIC DNA]</scope>
    <source>
        <strain evidence="1 2">DSM 599</strain>
    </source>
</reference>
<evidence type="ECO:0000313" key="2">
    <source>
        <dbReference type="Proteomes" id="UP001299068"/>
    </source>
</evidence>
<gene>
    <name evidence="1" type="ORF">K5V21_17180</name>
</gene>
<comment type="caution">
    <text evidence="1">The sequence shown here is derived from an EMBL/GenBank/DDBJ whole genome shotgun (WGS) entry which is preliminary data.</text>
</comment>
<sequence length="55" mass="6568">MNEIIKEKIYEFLDKHGEVEIPSKVVKNLADIFVLSEDEALKLYKEWRNKFINKA</sequence>
<organism evidence="1 2">
    <name type="scientific">Clostridium sardiniense</name>
    <name type="common">Clostridium absonum</name>
    <dbReference type="NCBI Taxonomy" id="29369"/>
    <lineage>
        <taxon>Bacteria</taxon>
        <taxon>Bacillati</taxon>
        <taxon>Bacillota</taxon>
        <taxon>Clostridia</taxon>
        <taxon>Eubacteriales</taxon>
        <taxon>Clostridiaceae</taxon>
        <taxon>Clostridium</taxon>
    </lineage>
</organism>
<name>A0ABS7L271_CLOSR</name>
<keyword evidence="2" id="KW-1185">Reference proteome</keyword>
<proteinExistence type="predicted"/>
<evidence type="ECO:0000313" key="1">
    <source>
        <dbReference type="EMBL" id="MBY0757166.1"/>
    </source>
</evidence>
<accession>A0ABS7L271</accession>
<dbReference type="Proteomes" id="UP001299068">
    <property type="component" value="Unassembled WGS sequence"/>
</dbReference>
<dbReference type="EMBL" id="JAIKTU010000018">
    <property type="protein sequence ID" value="MBY0757166.1"/>
    <property type="molecule type" value="Genomic_DNA"/>
</dbReference>
<dbReference type="RefSeq" id="WP_221862304.1">
    <property type="nucleotide sequence ID" value="NZ_JAIKTU010000018.1"/>
</dbReference>
<protein>
    <submittedName>
        <fullName evidence="1">Uncharacterized protein</fullName>
    </submittedName>
</protein>